<dbReference type="Proteomes" id="UP000677228">
    <property type="component" value="Unassembled WGS sequence"/>
</dbReference>
<dbReference type="EMBL" id="CAJNOK010023652">
    <property type="protein sequence ID" value="CAF1365722.1"/>
    <property type="molecule type" value="Genomic_DNA"/>
</dbReference>
<feature type="non-terminal residue" evidence="1">
    <location>
        <position position="1"/>
    </location>
</feature>
<organism evidence="1 3">
    <name type="scientific">Didymodactylos carnosus</name>
    <dbReference type="NCBI Taxonomy" id="1234261"/>
    <lineage>
        <taxon>Eukaryota</taxon>
        <taxon>Metazoa</taxon>
        <taxon>Spiralia</taxon>
        <taxon>Gnathifera</taxon>
        <taxon>Rotifera</taxon>
        <taxon>Eurotatoria</taxon>
        <taxon>Bdelloidea</taxon>
        <taxon>Philodinida</taxon>
        <taxon>Philodinidae</taxon>
        <taxon>Didymodactylos</taxon>
    </lineage>
</organism>
<gene>
    <name evidence="1" type="ORF">OVA965_LOCUS31442</name>
    <name evidence="2" type="ORF">TMI583_LOCUS32265</name>
</gene>
<evidence type="ECO:0000313" key="2">
    <source>
        <dbReference type="EMBL" id="CAF4175171.1"/>
    </source>
</evidence>
<proteinExistence type="predicted"/>
<dbReference type="Proteomes" id="UP000682733">
    <property type="component" value="Unassembled WGS sequence"/>
</dbReference>
<reference evidence="1" key="1">
    <citation type="submission" date="2021-02" db="EMBL/GenBank/DDBJ databases">
        <authorList>
            <person name="Nowell W R."/>
        </authorList>
    </citation>
    <scope>NUCLEOTIDE SEQUENCE</scope>
</reference>
<evidence type="ECO:0000313" key="3">
    <source>
        <dbReference type="Proteomes" id="UP000677228"/>
    </source>
</evidence>
<dbReference type="AlphaFoldDB" id="A0A8S2F886"/>
<accession>A0A8S2F886</accession>
<sequence>CSYTANIYRANDDQGQQFSIHNNLLPRIHFDKNHPYFNHHLQDHRFQHKILPSLRNGVHVPQVGARATDSSEYFSWANKNGRPLEYLRGKRGNLNKFWLFAKKDSSYEDHAAFQNTLANGFWRSGIVGR</sequence>
<evidence type="ECO:0000313" key="1">
    <source>
        <dbReference type="EMBL" id="CAF1365722.1"/>
    </source>
</evidence>
<name>A0A8S2F886_9BILA</name>
<protein>
    <submittedName>
        <fullName evidence="1">Uncharacterized protein</fullName>
    </submittedName>
</protein>
<comment type="caution">
    <text evidence="1">The sequence shown here is derived from an EMBL/GenBank/DDBJ whole genome shotgun (WGS) entry which is preliminary data.</text>
</comment>
<dbReference type="EMBL" id="CAJOBA010045305">
    <property type="protein sequence ID" value="CAF4175171.1"/>
    <property type="molecule type" value="Genomic_DNA"/>
</dbReference>